<protein>
    <submittedName>
        <fullName evidence="2">Uncharacterized protein</fullName>
    </submittedName>
</protein>
<sequence>MAVPLWVQGGTTDGLAAMAFACAWAVPVVVVVPWRTVLGSVLATTEPWVTPRGR</sequence>
<keyword evidence="1" id="KW-1133">Transmembrane helix</keyword>
<name>A0ABV3PBC8_9ACTN</name>
<feature type="transmembrane region" description="Helical" evidence="1">
    <location>
        <begin position="15"/>
        <end position="34"/>
    </location>
</feature>
<accession>A0ABV3PBC8</accession>
<comment type="caution">
    <text evidence="2">The sequence shown here is derived from an EMBL/GenBank/DDBJ whole genome shotgun (WGS) entry which is preliminary data.</text>
</comment>
<evidence type="ECO:0000313" key="2">
    <source>
        <dbReference type="EMBL" id="MEW9266807.1"/>
    </source>
</evidence>
<organism evidence="2 3">
    <name type="scientific">Kineococcus endophyticus</name>
    <dbReference type="NCBI Taxonomy" id="1181883"/>
    <lineage>
        <taxon>Bacteria</taxon>
        <taxon>Bacillati</taxon>
        <taxon>Actinomycetota</taxon>
        <taxon>Actinomycetes</taxon>
        <taxon>Kineosporiales</taxon>
        <taxon>Kineosporiaceae</taxon>
        <taxon>Kineococcus</taxon>
    </lineage>
</organism>
<evidence type="ECO:0000313" key="3">
    <source>
        <dbReference type="Proteomes" id="UP001555826"/>
    </source>
</evidence>
<keyword evidence="3" id="KW-1185">Reference proteome</keyword>
<proteinExistence type="predicted"/>
<dbReference type="EMBL" id="JBFNQN010000013">
    <property type="protein sequence ID" value="MEW9266807.1"/>
    <property type="molecule type" value="Genomic_DNA"/>
</dbReference>
<evidence type="ECO:0000256" key="1">
    <source>
        <dbReference type="SAM" id="Phobius"/>
    </source>
</evidence>
<dbReference type="RefSeq" id="WP_367639933.1">
    <property type="nucleotide sequence ID" value="NZ_JBFNQN010000013.1"/>
</dbReference>
<dbReference type="Proteomes" id="UP001555826">
    <property type="component" value="Unassembled WGS sequence"/>
</dbReference>
<gene>
    <name evidence="2" type="ORF">AB1207_18820</name>
</gene>
<keyword evidence="1" id="KW-0472">Membrane</keyword>
<keyword evidence="1" id="KW-0812">Transmembrane</keyword>
<reference evidence="2 3" key="1">
    <citation type="submission" date="2024-07" db="EMBL/GenBank/DDBJ databases">
        <authorList>
            <person name="Thanompreechachai J."/>
            <person name="Duangmal K."/>
        </authorList>
    </citation>
    <scope>NUCLEOTIDE SEQUENCE [LARGE SCALE GENOMIC DNA]</scope>
    <source>
        <strain evidence="2 3">KCTC 19886</strain>
    </source>
</reference>